<protein>
    <submittedName>
        <fullName evidence="1">Uncharacterized protein</fullName>
    </submittedName>
</protein>
<accession>A0A7U2MIU1</accession>
<dbReference type="AlphaFoldDB" id="A0A7U2MIU1"/>
<gene>
    <name evidence="1" type="ORF">F9C07_2107893</name>
</gene>
<dbReference type="Proteomes" id="UP000596276">
    <property type="component" value="Chromosome 5"/>
</dbReference>
<reference evidence="2" key="1">
    <citation type="journal article" date="2021" name="G3 (Bethesda)">
        <title>Chromosome assembled and annotated genome sequence of Aspergillus flavus NRRL 3357.</title>
        <authorList>
            <person name="Skerker J.M."/>
            <person name="Pianalto K.M."/>
            <person name="Mondo S.J."/>
            <person name="Yang K."/>
            <person name="Arkin A.P."/>
            <person name="Keller N.P."/>
            <person name="Grigoriev I.V."/>
            <person name="Louise Glass N.L."/>
        </authorList>
    </citation>
    <scope>NUCLEOTIDE SEQUENCE [LARGE SCALE GENOMIC DNA]</scope>
    <source>
        <strain evidence="2">ATCC 200026 / FGSC A1120 / IAM 13836 / NRRL 3357 / JCM 12722 / SRRC 167</strain>
    </source>
</reference>
<dbReference type="EMBL" id="CP044621">
    <property type="protein sequence ID" value="QRD84020.1"/>
    <property type="molecule type" value="Genomic_DNA"/>
</dbReference>
<keyword evidence="2" id="KW-1185">Reference proteome</keyword>
<proteinExistence type="predicted"/>
<evidence type="ECO:0000313" key="2">
    <source>
        <dbReference type="Proteomes" id="UP000596276"/>
    </source>
</evidence>
<name>A0A7U2MIU1_ASPFN</name>
<organism evidence="1 2">
    <name type="scientific">Aspergillus flavus (strain ATCC 200026 / FGSC A1120 / IAM 13836 / NRRL 3357 / JCM 12722 / SRRC 167)</name>
    <dbReference type="NCBI Taxonomy" id="332952"/>
    <lineage>
        <taxon>Eukaryota</taxon>
        <taxon>Fungi</taxon>
        <taxon>Dikarya</taxon>
        <taxon>Ascomycota</taxon>
        <taxon>Pezizomycotina</taxon>
        <taxon>Eurotiomycetes</taxon>
        <taxon>Eurotiomycetidae</taxon>
        <taxon>Eurotiales</taxon>
        <taxon>Aspergillaceae</taxon>
        <taxon>Aspergillus</taxon>
        <taxon>Aspergillus subgen. Circumdati</taxon>
    </lineage>
</organism>
<sequence>MAQFIITAYKWLSKLKELVQEPRYRDLDELELQSIPLKERCRRLQELVAEKQQRMEMEIAKKNNNIYLLTERVDSLVSQPGPLNDGYSRPIMSRLGYSLDSWVNSQPRDEGRLGSLTAASVKTEIRTFPRLHEPQNAHQ</sequence>
<dbReference type="VEuPathDB" id="FungiDB:F9C07_2107893"/>
<evidence type="ECO:0000313" key="1">
    <source>
        <dbReference type="EMBL" id="QRD84020.1"/>
    </source>
</evidence>